<dbReference type="SUPFAM" id="SSF57667">
    <property type="entry name" value="beta-beta-alpha zinc fingers"/>
    <property type="match status" value="1"/>
</dbReference>
<dbReference type="SMART" id="SM00355">
    <property type="entry name" value="ZnF_C2H2"/>
    <property type="match status" value="2"/>
</dbReference>
<sequence length="319" mass="36963">MAGRSKEERLRCKHCDNIYNNKSNLNRHVRGVHGVKDQHIPNNNVRCQECDTNFFTLALLRNHLQQDHDILLKKTVNHQFASEREFMEWKNRLEADVGVNYTLHSGSKKTTLGRTKTYYCRRSGKERLSSPEGSKRATKSQGTCKLGFFCTSSIEVEIIRGTFKVVYFLDHYSHNLDVPNLVHMKLPKCEKDKVAGMITQGISYNKILDRVRETSGGSRASILKKQDILNVARDYGLHHIQCRHPEDNRSVRFIVQELKEANELLFFKDQGVIDSENPNIDKKELALGFMKQGQECWFLNHLTNTETLQSAIDKEKIWR</sequence>
<protein>
    <recommendedName>
        <fullName evidence="2">C2H2-type domain-containing protein</fullName>
    </recommendedName>
</protein>
<feature type="domain" description="C2H2-type" evidence="2">
    <location>
        <begin position="10"/>
        <end position="38"/>
    </location>
</feature>
<dbReference type="Pfam" id="PF00096">
    <property type="entry name" value="zf-C2H2"/>
    <property type="match status" value="1"/>
</dbReference>
<proteinExistence type="predicted"/>
<dbReference type="EMBL" id="JAWQEG010003305">
    <property type="protein sequence ID" value="KAK3866961.1"/>
    <property type="molecule type" value="Genomic_DNA"/>
</dbReference>
<dbReference type="InterPro" id="IPR052797">
    <property type="entry name" value="RegFact_GeneExpr_CellDeath"/>
</dbReference>
<organism evidence="3 4">
    <name type="scientific">Petrolisthes cinctipes</name>
    <name type="common">Flat porcelain crab</name>
    <dbReference type="NCBI Taxonomy" id="88211"/>
    <lineage>
        <taxon>Eukaryota</taxon>
        <taxon>Metazoa</taxon>
        <taxon>Ecdysozoa</taxon>
        <taxon>Arthropoda</taxon>
        <taxon>Crustacea</taxon>
        <taxon>Multicrustacea</taxon>
        <taxon>Malacostraca</taxon>
        <taxon>Eumalacostraca</taxon>
        <taxon>Eucarida</taxon>
        <taxon>Decapoda</taxon>
        <taxon>Pleocyemata</taxon>
        <taxon>Anomura</taxon>
        <taxon>Galatheoidea</taxon>
        <taxon>Porcellanidae</taxon>
        <taxon>Petrolisthes</taxon>
    </lineage>
</organism>
<evidence type="ECO:0000313" key="4">
    <source>
        <dbReference type="Proteomes" id="UP001286313"/>
    </source>
</evidence>
<dbReference type="PANTHER" id="PTHR33936">
    <property type="entry name" value="PROTEIN CBG17840"/>
    <property type="match status" value="1"/>
</dbReference>
<keyword evidence="1" id="KW-0862">Zinc</keyword>
<gene>
    <name evidence="3" type="ORF">Pcinc_027537</name>
</gene>
<dbReference type="Proteomes" id="UP001286313">
    <property type="component" value="Unassembled WGS sequence"/>
</dbReference>
<dbReference type="PANTHER" id="PTHR33936:SF24">
    <property type="entry name" value="C2H2-TYPE DOMAIN-CONTAINING PROTEIN"/>
    <property type="match status" value="1"/>
</dbReference>
<keyword evidence="1" id="KW-0479">Metal-binding</keyword>
<accession>A0AAE1K6P3</accession>
<evidence type="ECO:0000313" key="3">
    <source>
        <dbReference type="EMBL" id="KAK3866961.1"/>
    </source>
</evidence>
<dbReference type="Gene3D" id="3.30.160.60">
    <property type="entry name" value="Classic Zinc Finger"/>
    <property type="match status" value="1"/>
</dbReference>
<dbReference type="InterPro" id="IPR036236">
    <property type="entry name" value="Znf_C2H2_sf"/>
</dbReference>
<evidence type="ECO:0000259" key="2">
    <source>
        <dbReference type="PROSITE" id="PS50157"/>
    </source>
</evidence>
<dbReference type="AlphaFoldDB" id="A0AAE1K6P3"/>
<dbReference type="GO" id="GO:0008270">
    <property type="term" value="F:zinc ion binding"/>
    <property type="evidence" value="ECO:0007669"/>
    <property type="project" value="UniProtKB-KW"/>
</dbReference>
<evidence type="ECO:0000256" key="1">
    <source>
        <dbReference type="PROSITE-ProRule" id="PRU00042"/>
    </source>
</evidence>
<dbReference type="PROSITE" id="PS50157">
    <property type="entry name" value="ZINC_FINGER_C2H2_2"/>
    <property type="match status" value="1"/>
</dbReference>
<keyword evidence="1" id="KW-0863">Zinc-finger</keyword>
<dbReference type="PROSITE" id="PS00028">
    <property type="entry name" value="ZINC_FINGER_C2H2_1"/>
    <property type="match status" value="2"/>
</dbReference>
<comment type="caution">
    <text evidence="3">The sequence shown here is derived from an EMBL/GenBank/DDBJ whole genome shotgun (WGS) entry which is preliminary data.</text>
</comment>
<reference evidence="3" key="1">
    <citation type="submission" date="2023-10" db="EMBL/GenBank/DDBJ databases">
        <title>Genome assemblies of two species of porcelain crab, Petrolisthes cinctipes and Petrolisthes manimaculis (Anomura: Porcellanidae).</title>
        <authorList>
            <person name="Angst P."/>
        </authorList>
    </citation>
    <scope>NUCLEOTIDE SEQUENCE</scope>
    <source>
        <strain evidence="3">PB745_01</strain>
        <tissue evidence="3">Gill</tissue>
    </source>
</reference>
<dbReference type="InterPro" id="IPR013087">
    <property type="entry name" value="Znf_C2H2_type"/>
</dbReference>
<keyword evidence="4" id="KW-1185">Reference proteome</keyword>
<name>A0AAE1K6P3_PETCI</name>